<dbReference type="GO" id="GO:0060090">
    <property type="term" value="F:molecular adaptor activity"/>
    <property type="evidence" value="ECO:0007669"/>
    <property type="project" value="TreeGrafter"/>
</dbReference>
<evidence type="ECO:0000256" key="1">
    <source>
        <dbReference type="ARBA" id="ARBA00022737"/>
    </source>
</evidence>
<dbReference type="GO" id="GO:0072380">
    <property type="term" value="C:TRC complex"/>
    <property type="evidence" value="ECO:0007669"/>
    <property type="project" value="TreeGrafter"/>
</dbReference>
<dbReference type="Pfam" id="PF07719">
    <property type="entry name" value="TPR_2"/>
    <property type="match status" value="1"/>
</dbReference>
<accession>X1U8J1</accession>
<evidence type="ECO:0008006" key="5">
    <source>
        <dbReference type="Google" id="ProtNLM"/>
    </source>
</evidence>
<dbReference type="Gene3D" id="1.25.40.10">
    <property type="entry name" value="Tetratricopeptide repeat domain"/>
    <property type="match status" value="2"/>
</dbReference>
<dbReference type="SUPFAM" id="SSF48452">
    <property type="entry name" value="TPR-like"/>
    <property type="match status" value="1"/>
</dbReference>
<protein>
    <recommendedName>
        <fullName evidence="5">Tetratricopeptide repeat protein</fullName>
    </recommendedName>
</protein>
<evidence type="ECO:0000256" key="2">
    <source>
        <dbReference type="ARBA" id="ARBA00022803"/>
    </source>
</evidence>
<dbReference type="InterPro" id="IPR019734">
    <property type="entry name" value="TPR_rpt"/>
</dbReference>
<keyword evidence="3" id="KW-0175">Coiled coil</keyword>
<keyword evidence="1" id="KW-0677">Repeat</keyword>
<dbReference type="AlphaFoldDB" id="X1U8J1"/>
<evidence type="ECO:0000256" key="3">
    <source>
        <dbReference type="SAM" id="Coils"/>
    </source>
</evidence>
<dbReference type="GO" id="GO:0016020">
    <property type="term" value="C:membrane"/>
    <property type="evidence" value="ECO:0007669"/>
    <property type="project" value="TreeGrafter"/>
</dbReference>
<gene>
    <name evidence="4" type="ORF">S12H4_46039</name>
</gene>
<dbReference type="PROSITE" id="PS50005">
    <property type="entry name" value="TPR"/>
    <property type="match status" value="1"/>
</dbReference>
<reference evidence="4" key="1">
    <citation type="journal article" date="2014" name="Front. Microbiol.">
        <title>High frequency of phylogenetically diverse reductive dehalogenase-homologous genes in deep subseafloor sedimentary metagenomes.</title>
        <authorList>
            <person name="Kawai M."/>
            <person name="Futagami T."/>
            <person name="Toyoda A."/>
            <person name="Takaki Y."/>
            <person name="Nishi S."/>
            <person name="Hori S."/>
            <person name="Arai W."/>
            <person name="Tsubouchi T."/>
            <person name="Morono Y."/>
            <person name="Uchiyama I."/>
            <person name="Ito T."/>
            <person name="Fujiyama A."/>
            <person name="Inagaki F."/>
            <person name="Takami H."/>
        </authorList>
    </citation>
    <scope>NUCLEOTIDE SEQUENCE</scope>
    <source>
        <strain evidence="4">Expedition CK06-06</strain>
    </source>
</reference>
<organism evidence="4">
    <name type="scientific">marine sediment metagenome</name>
    <dbReference type="NCBI Taxonomy" id="412755"/>
    <lineage>
        <taxon>unclassified sequences</taxon>
        <taxon>metagenomes</taxon>
        <taxon>ecological metagenomes</taxon>
    </lineage>
</organism>
<dbReference type="EMBL" id="BARW01028528">
    <property type="protein sequence ID" value="GAJ13873.1"/>
    <property type="molecule type" value="Genomic_DNA"/>
</dbReference>
<keyword evidence="2" id="KW-0802">TPR repeat</keyword>
<name>X1U8J1_9ZZZZ</name>
<dbReference type="PANTHER" id="PTHR45831">
    <property type="entry name" value="LD24721P"/>
    <property type="match status" value="1"/>
</dbReference>
<comment type="caution">
    <text evidence="4">The sequence shown here is derived from an EMBL/GenBank/DDBJ whole genome shotgun (WGS) entry which is preliminary data.</text>
</comment>
<dbReference type="InterPro" id="IPR011990">
    <property type="entry name" value="TPR-like_helical_dom_sf"/>
</dbReference>
<dbReference type="SMART" id="SM00028">
    <property type="entry name" value="TPR"/>
    <property type="match status" value="2"/>
</dbReference>
<dbReference type="PANTHER" id="PTHR45831:SF2">
    <property type="entry name" value="LD24721P"/>
    <property type="match status" value="1"/>
</dbReference>
<proteinExistence type="predicted"/>
<dbReference type="InterPro" id="IPR013105">
    <property type="entry name" value="TPR_2"/>
</dbReference>
<dbReference type="InterPro" id="IPR047150">
    <property type="entry name" value="SGT"/>
</dbReference>
<evidence type="ECO:0000313" key="4">
    <source>
        <dbReference type="EMBL" id="GAJ13873.1"/>
    </source>
</evidence>
<feature type="non-terminal residue" evidence="4">
    <location>
        <position position="1"/>
    </location>
</feature>
<feature type="non-terminal residue" evidence="4">
    <location>
        <position position="254"/>
    </location>
</feature>
<sequence length="254" mass="30032">LAILECQEVLELEPNNTLALSRLGSAYYVIGQKEKAKELWLRVLEIEPENKEVLESLRKEGVIPPKKKPKVPSKREEMKKEFEKSLGYYRRVEKSLDIDGRIELLQSIIDKFKPWGIERSRLEKELRELKREKEKKKVKVEKEKKETKVLQPTLPPKVKVPSEEKLISIKEKIEQKFREGVSDYRKGDYNGAIAKWEEVVKVRTDDAELKKLIEKAKVKISKTKEKKIKKMKKHYTRAVTYYKKRRWGEAVTEL</sequence>
<feature type="coiled-coil region" evidence="3">
    <location>
        <begin position="119"/>
        <end position="150"/>
    </location>
</feature>
<dbReference type="GO" id="GO:0006620">
    <property type="term" value="P:post-translational protein targeting to endoplasmic reticulum membrane"/>
    <property type="evidence" value="ECO:0007669"/>
    <property type="project" value="TreeGrafter"/>
</dbReference>